<evidence type="ECO:0000256" key="8">
    <source>
        <dbReference type="SAM" id="Phobius"/>
    </source>
</evidence>
<feature type="transmembrane region" description="Helical" evidence="8">
    <location>
        <begin position="116"/>
        <end position="135"/>
    </location>
</feature>
<feature type="transmembrane region" description="Helical" evidence="8">
    <location>
        <begin position="18"/>
        <end position="47"/>
    </location>
</feature>
<feature type="transmembrane region" description="Helical" evidence="8">
    <location>
        <begin position="75"/>
        <end position="95"/>
    </location>
</feature>
<evidence type="ECO:0000256" key="7">
    <source>
        <dbReference type="ARBA" id="ARBA00023136"/>
    </source>
</evidence>
<keyword evidence="6" id="KW-0333">Golgi apparatus</keyword>
<dbReference type="InterPro" id="IPR039545">
    <property type="entry name" value="PGAP2"/>
</dbReference>
<evidence type="ECO:0000259" key="9">
    <source>
        <dbReference type="Pfam" id="PF10277"/>
    </source>
</evidence>
<dbReference type="InterPro" id="IPR019402">
    <property type="entry name" value="CWH43_N"/>
</dbReference>
<dbReference type="GO" id="GO:0005789">
    <property type="term" value="C:endoplasmic reticulum membrane"/>
    <property type="evidence" value="ECO:0007669"/>
    <property type="project" value="TreeGrafter"/>
</dbReference>
<evidence type="ECO:0000256" key="6">
    <source>
        <dbReference type="ARBA" id="ARBA00023034"/>
    </source>
</evidence>
<feature type="transmembrane region" description="Helical" evidence="8">
    <location>
        <begin position="188"/>
        <end position="205"/>
    </location>
</feature>
<dbReference type="EMBL" id="LUCH01003458">
    <property type="protein sequence ID" value="KAF5400114.1"/>
    <property type="molecule type" value="Genomic_DNA"/>
</dbReference>
<evidence type="ECO:0000256" key="5">
    <source>
        <dbReference type="ARBA" id="ARBA00022989"/>
    </source>
</evidence>
<evidence type="ECO:0000313" key="10">
    <source>
        <dbReference type="EMBL" id="KAF5400114.1"/>
    </source>
</evidence>
<feature type="transmembrane region" description="Helical" evidence="8">
    <location>
        <begin position="147"/>
        <end position="168"/>
    </location>
</feature>
<gene>
    <name evidence="10" type="ORF">PHET_06487</name>
</gene>
<keyword evidence="5 8" id="KW-1133">Transmembrane helix</keyword>
<evidence type="ECO:0000256" key="2">
    <source>
        <dbReference type="ARBA" id="ARBA00007414"/>
    </source>
</evidence>
<keyword evidence="11" id="KW-1185">Reference proteome</keyword>
<keyword evidence="4 8" id="KW-0812">Transmembrane</keyword>
<protein>
    <submittedName>
        <fullName evidence="10">Post-GPI attachment to proteins factor 2</fullName>
    </submittedName>
</protein>
<keyword evidence="7 8" id="KW-0472">Membrane</keyword>
<comment type="subcellular location">
    <subcellularLocation>
        <location evidence="1">Golgi apparatus membrane</location>
        <topology evidence="1">Multi-pass membrane protein</topology>
    </subcellularLocation>
</comment>
<name>A0A8J4T8M4_9TREM</name>
<feature type="transmembrane region" description="Helical" evidence="8">
    <location>
        <begin position="211"/>
        <end position="236"/>
    </location>
</feature>
<evidence type="ECO:0000256" key="4">
    <source>
        <dbReference type="ARBA" id="ARBA00022692"/>
    </source>
</evidence>
<proteinExistence type="inferred from homology"/>
<comment type="caution">
    <text evidence="10">The sequence shown here is derived from an EMBL/GenBank/DDBJ whole genome shotgun (WGS) entry which is preliminary data.</text>
</comment>
<dbReference type="OrthoDB" id="68581at2759"/>
<keyword evidence="3" id="KW-0337">GPI-anchor biosynthesis</keyword>
<dbReference type="GO" id="GO:0006506">
    <property type="term" value="P:GPI anchor biosynthetic process"/>
    <property type="evidence" value="ECO:0007669"/>
    <property type="project" value="UniProtKB-KW"/>
</dbReference>
<sequence length="266" mass="30598">MMACSFTSLKFCMDVHRFIVSCILIVGVSLPVIGLFICVSLCISVGACLGTDCTDVNVLPSLSAAVSDEQPQRSVWMTFLLISSVIRLIFMRTIWDIYLHVFRKNLKADLSSMIRFQFIVAILEVIFLNLMGLFPSARLYESHRNCLAIFVLCSVIFMFCDTWLFSLLSTHTSSQSLQSRARKKRSLCLIYIITLIAISVCYFVHTTYCPPYVYSLFSLFEYLGIIINVCYQYYVFDLIIRVPLYRIFGMCDNSEQDRIILFETIF</sequence>
<dbReference type="Pfam" id="PF10277">
    <property type="entry name" value="Frag1"/>
    <property type="match status" value="1"/>
</dbReference>
<dbReference type="GO" id="GO:0000139">
    <property type="term" value="C:Golgi membrane"/>
    <property type="evidence" value="ECO:0007669"/>
    <property type="project" value="UniProtKB-SubCell"/>
</dbReference>
<evidence type="ECO:0000256" key="3">
    <source>
        <dbReference type="ARBA" id="ARBA00022502"/>
    </source>
</evidence>
<feature type="domain" description="CWH43-like N-terminal" evidence="9">
    <location>
        <begin position="24"/>
        <end position="233"/>
    </location>
</feature>
<reference evidence="10" key="1">
    <citation type="submission" date="2019-05" db="EMBL/GenBank/DDBJ databases">
        <title>Annotation for the trematode Paragonimus heterotremus.</title>
        <authorList>
            <person name="Choi Y.-J."/>
        </authorList>
    </citation>
    <scope>NUCLEOTIDE SEQUENCE</scope>
    <source>
        <strain evidence="10">LC</strain>
    </source>
</reference>
<comment type="similarity">
    <text evidence="2">Belongs to the PGAP2 family.</text>
</comment>
<dbReference type="PANTHER" id="PTHR12892">
    <property type="entry name" value="FGF RECEPTOR ACTIVATING PROTEIN 1"/>
    <property type="match status" value="1"/>
</dbReference>
<dbReference type="AlphaFoldDB" id="A0A8J4T8M4"/>
<organism evidence="10 11">
    <name type="scientific">Paragonimus heterotremus</name>
    <dbReference type="NCBI Taxonomy" id="100268"/>
    <lineage>
        <taxon>Eukaryota</taxon>
        <taxon>Metazoa</taxon>
        <taxon>Spiralia</taxon>
        <taxon>Lophotrochozoa</taxon>
        <taxon>Platyhelminthes</taxon>
        <taxon>Trematoda</taxon>
        <taxon>Digenea</taxon>
        <taxon>Plagiorchiida</taxon>
        <taxon>Troglotremata</taxon>
        <taxon>Troglotrematidae</taxon>
        <taxon>Paragonimus</taxon>
    </lineage>
</organism>
<dbReference type="Proteomes" id="UP000748531">
    <property type="component" value="Unassembled WGS sequence"/>
</dbReference>
<evidence type="ECO:0000256" key="1">
    <source>
        <dbReference type="ARBA" id="ARBA00004653"/>
    </source>
</evidence>
<evidence type="ECO:0000313" key="11">
    <source>
        <dbReference type="Proteomes" id="UP000748531"/>
    </source>
</evidence>
<accession>A0A8J4T8M4</accession>
<dbReference type="PANTHER" id="PTHR12892:SF11">
    <property type="entry name" value="POST-GPI ATTACHMENT TO PROTEINS FACTOR 2"/>
    <property type="match status" value="1"/>
</dbReference>